<dbReference type="InterPro" id="IPR002347">
    <property type="entry name" value="SDR_fam"/>
</dbReference>
<organism evidence="3">
    <name type="scientific">uncultured Mycobacterium sp</name>
    <dbReference type="NCBI Taxonomy" id="171292"/>
    <lineage>
        <taxon>Bacteria</taxon>
        <taxon>Bacillati</taxon>
        <taxon>Actinomycetota</taxon>
        <taxon>Actinomycetes</taxon>
        <taxon>Mycobacteriales</taxon>
        <taxon>Mycobacteriaceae</taxon>
        <taxon>Mycobacterium</taxon>
        <taxon>environmental samples</taxon>
    </lineage>
</organism>
<name>A0A1Y5PBJ0_9MYCO</name>
<dbReference type="AlphaFoldDB" id="A0A1Y5PBJ0"/>
<dbReference type="InterPro" id="IPR051122">
    <property type="entry name" value="SDR_DHRS6-like"/>
</dbReference>
<dbReference type="PRINTS" id="PR00081">
    <property type="entry name" value="GDHRDH"/>
</dbReference>
<comment type="similarity">
    <text evidence="1">Belongs to the short-chain dehydrogenases/reductases (SDR) family.</text>
</comment>
<protein>
    <submittedName>
        <fullName evidence="3">Short-chain dehydrogenase/reductase SDR</fullName>
        <ecNumber evidence="3">1.1.1.100</ecNumber>
    </submittedName>
</protein>
<evidence type="ECO:0000256" key="2">
    <source>
        <dbReference type="ARBA" id="ARBA00023002"/>
    </source>
</evidence>
<sequence length="237" mass="25252">MTMVDQQVVIIGGSEGIGLAVAKAARALGARVLAVSRTKRKLETARDAVNGLDIHVADINDTASIHGLFSGLPAVDHVYIAAGSTKMGSPLDHPLNEFRHKFDERLWGSVNVVRAAHHLMRPGGSFTFTGGLSSDRPVSGAWVSGIATMATEQLARVLALELAPIRFNAVAPGYTDTPMWERVYPENGAQALSDVTTRQPIPRLVTADEVAQTVLLLMQNAAITGETIHVDCGARLI</sequence>
<accession>A0A1Y5PBJ0</accession>
<dbReference type="PANTHER" id="PTHR43477:SF1">
    <property type="entry name" value="DIHYDROANTICAPSIN 7-DEHYDROGENASE"/>
    <property type="match status" value="1"/>
</dbReference>
<evidence type="ECO:0000256" key="1">
    <source>
        <dbReference type="ARBA" id="ARBA00006484"/>
    </source>
</evidence>
<keyword evidence="2 3" id="KW-0560">Oxidoreductase</keyword>
<evidence type="ECO:0000313" key="3">
    <source>
        <dbReference type="EMBL" id="SBS76074.1"/>
    </source>
</evidence>
<gene>
    <name evidence="3" type="ORF">MHPYR_30071</name>
</gene>
<dbReference type="GO" id="GO:0004316">
    <property type="term" value="F:3-oxoacyl-[acyl-carrier-protein] reductase (NADPH) activity"/>
    <property type="evidence" value="ECO:0007669"/>
    <property type="project" value="UniProtKB-EC"/>
</dbReference>
<dbReference type="Gene3D" id="3.40.50.720">
    <property type="entry name" value="NAD(P)-binding Rossmann-like Domain"/>
    <property type="match status" value="1"/>
</dbReference>
<dbReference type="InterPro" id="IPR036291">
    <property type="entry name" value="NAD(P)-bd_dom_sf"/>
</dbReference>
<reference evidence="3" key="1">
    <citation type="submission" date="2016-03" db="EMBL/GenBank/DDBJ databases">
        <authorList>
            <person name="Ploux O."/>
        </authorList>
    </citation>
    <scope>NUCLEOTIDE SEQUENCE</scope>
    <source>
        <strain evidence="3">UC10</strain>
    </source>
</reference>
<dbReference type="EMBL" id="FLQS01000023">
    <property type="protein sequence ID" value="SBS76074.1"/>
    <property type="molecule type" value="Genomic_DNA"/>
</dbReference>
<dbReference type="SUPFAM" id="SSF51735">
    <property type="entry name" value="NAD(P)-binding Rossmann-fold domains"/>
    <property type="match status" value="1"/>
</dbReference>
<dbReference type="PANTHER" id="PTHR43477">
    <property type="entry name" value="DIHYDROANTICAPSIN 7-DEHYDROGENASE"/>
    <property type="match status" value="1"/>
</dbReference>
<dbReference type="Pfam" id="PF13561">
    <property type="entry name" value="adh_short_C2"/>
    <property type="match status" value="1"/>
</dbReference>
<dbReference type="EC" id="1.1.1.100" evidence="3"/>
<proteinExistence type="inferred from homology"/>